<dbReference type="InterPro" id="IPR020904">
    <property type="entry name" value="Sc_DH/Rdtase_CS"/>
</dbReference>
<protein>
    <submittedName>
        <fullName evidence="3">Oxidoreductase</fullName>
        <ecNumber evidence="3">1.1.1.-</ecNumber>
    </submittedName>
</protein>
<proteinExistence type="inferred from homology"/>
<dbReference type="PANTHER" id="PTHR44196:SF1">
    <property type="entry name" value="DEHYDROGENASE_REDUCTASE SDR FAMILY MEMBER 7B"/>
    <property type="match status" value="1"/>
</dbReference>
<reference evidence="4" key="1">
    <citation type="submission" date="2016-11" db="EMBL/GenBank/DDBJ databases">
        <title>Comparative genomic and phenotypic analysis of Granulibacter bethesdensis clinical isolates from patients with chronic granulomatous disease.</title>
        <authorList>
            <person name="Zarember K.A."/>
            <person name="Porcella S.F."/>
            <person name="Chu J."/>
            <person name="Ding L."/>
            <person name="Dahlstrom E."/>
            <person name="Barbian K."/>
            <person name="Martens C."/>
            <person name="Sykora L."/>
            <person name="Kramer S."/>
            <person name="Pettinato A.M."/>
            <person name="Hong H."/>
            <person name="Wald G."/>
            <person name="Berg L.J."/>
            <person name="Rogge L.S."/>
            <person name="Greenberg D.E."/>
            <person name="Falcone E.L."/>
            <person name="Neves J.F."/>
            <person name="Simoes M.J."/>
            <person name="Casal M."/>
            <person name="Rodriguez-Lopez F.C."/>
            <person name="Zelazny A."/>
            <person name="Gallin J.I."/>
            <person name="Holland S.M."/>
        </authorList>
    </citation>
    <scope>NUCLEOTIDE SEQUENCE [LARGE SCALE GENOMIC DNA]</scope>
    <source>
        <strain evidence="4">NIH9.1</strain>
    </source>
</reference>
<dbReference type="EMBL" id="CP018191">
    <property type="protein sequence ID" value="APH55532.1"/>
    <property type="molecule type" value="Genomic_DNA"/>
</dbReference>
<dbReference type="Pfam" id="PF00106">
    <property type="entry name" value="adh_short"/>
    <property type="match status" value="1"/>
</dbReference>
<accession>A0AAC9P9H7</accession>
<name>A0AAC9P9H7_9PROT</name>
<dbReference type="GO" id="GO:0016491">
    <property type="term" value="F:oxidoreductase activity"/>
    <property type="evidence" value="ECO:0007669"/>
    <property type="project" value="UniProtKB-KW"/>
</dbReference>
<gene>
    <name evidence="3" type="ORF">GbCGDNIH9_2206</name>
</gene>
<evidence type="ECO:0000256" key="1">
    <source>
        <dbReference type="ARBA" id="ARBA00006484"/>
    </source>
</evidence>
<dbReference type="SUPFAM" id="SSF51735">
    <property type="entry name" value="NAD(P)-binding Rossmann-fold domains"/>
    <property type="match status" value="1"/>
</dbReference>
<dbReference type="GO" id="GO:0016020">
    <property type="term" value="C:membrane"/>
    <property type="evidence" value="ECO:0007669"/>
    <property type="project" value="TreeGrafter"/>
</dbReference>
<comment type="similarity">
    <text evidence="1">Belongs to the short-chain dehydrogenases/reductases (SDR) family.</text>
</comment>
<keyword evidence="2 3" id="KW-0560">Oxidoreductase</keyword>
<dbReference type="RefSeq" id="WP_081368999.1">
    <property type="nucleotide sequence ID" value="NZ_CP018191.1"/>
</dbReference>
<dbReference type="PANTHER" id="PTHR44196">
    <property type="entry name" value="DEHYDROGENASE/REDUCTASE SDR FAMILY MEMBER 7B"/>
    <property type="match status" value="1"/>
</dbReference>
<dbReference type="PROSITE" id="PS00061">
    <property type="entry name" value="ADH_SHORT"/>
    <property type="match status" value="1"/>
</dbReference>
<evidence type="ECO:0000313" key="3">
    <source>
        <dbReference type="EMBL" id="APH55532.1"/>
    </source>
</evidence>
<organism evidence="3 4">
    <name type="scientific">Granulibacter bethesdensis</name>
    <dbReference type="NCBI Taxonomy" id="364410"/>
    <lineage>
        <taxon>Bacteria</taxon>
        <taxon>Pseudomonadati</taxon>
        <taxon>Pseudomonadota</taxon>
        <taxon>Alphaproteobacteria</taxon>
        <taxon>Acetobacterales</taxon>
        <taxon>Acetobacteraceae</taxon>
        <taxon>Granulibacter</taxon>
    </lineage>
</organism>
<dbReference type="Proteomes" id="UP000182373">
    <property type="component" value="Chromosome"/>
</dbReference>
<dbReference type="InterPro" id="IPR036291">
    <property type="entry name" value="NAD(P)-bd_dom_sf"/>
</dbReference>
<evidence type="ECO:0000256" key="2">
    <source>
        <dbReference type="ARBA" id="ARBA00023002"/>
    </source>
</evidence>
<evidence type="ECO:0000313" key="4">
    <source>
        <dbReference type="Proteomes" id="UP000182373"/>
    </source>
</evidence>
<dbReference type="Gene3D" id="3.40.50.720">
    <property type="entry name" value="NAD(P)-binding Rossmann-like Domain"/>
    <property type="match status" value="1"/>
</dbReference>
<dbReference type="InterPro" id="IPR002347">
    <property type="entry name" value="SDR_fam"/>
</dbReference>
<sequence length="279" mass="29305">MGQRDKQRIRQKGQIAAHHLVQEGAIAITGASSGIGAALAILCAFPGARLYLNGRDPQRLEATVQQCRDQGAQVHGFSADVRDEAAMTGWINGIAADGQRLGTLIANAGISPAMSGATTGSGLETPAITRAVFETNVTGMLNSVLPAMTLMQGQDAIDGALHGRIAVIASIAGLAPLPYAPSYSASKAAAQGWATAAASRAWKDGIRLSAICPGFIRTPMTDKNHFRMPFLMEVEEGASRILFAIAQGKIRYAFPWQMAALAHLTALLPPALTARLMPH</sequence>
<dbReference type="AlphaFoldDB" id="A0AAC9P9H7"/>
<dbReference type="PRINTS" id="PR00081">
    <property type="entry name" value="GDHRDH"/>
</dbReference>
<dbReference type="EC" id="1.1.1.-" evidence="3"/>